<evidence type="ECO:0000256" key="10">
    <source>
        <dbReference type="PROSITE-ProRule" id="PRU01240"/>
    </source>
</evidence>
<evidence type="ECO:0000256" key="6">
    <source>
        <dbReference type="ARBA" id="ARBA00022801"/>
    </source>
</evidence>
<keyword evidence="8" id="KW-0325">Glycoprotein</keyword>
<evidence type="ECO:0000256" key="9">
    <source>
        <dbReference type="PIRSR" id="PIRSR615500-1"/>
    </source>
</evidence>
<feature type="active site" description="Charge relay system" evidence="9 10">
    <location>
        <position position="568"/>
    </location>
</feature>
<dbReference type="CDD" id="cd02120">
    <property type="entry name" value="PA_subtilisin_like"/>
    <property type="match status" value="1"/>
</dbReference>
<evidence type="ECO:0000256" key="12">
    <source>
        <dbReference type="SAM" id="SignalP"/>
    </source>
</evidence>
<dbReference type="PROSITE" id="PS00137">
    <property type="entry name" value="SUBTILASE_HIS"/>
    <property type="match status" value="1"/>
</dbReference>
<dbReference type="CDD" id="cd01837">
    <property type="entry name" value="SGNH_plant_lipase_like"/>
    <property type="match status" value="1"/>
</dbReference>
<comment type="subcellular location">
    <subcellularLocation>
        <location evidence="1">Secreted</location>
    </subcellularLocation>
</comment>
<keyword evidence="6 10" id="KW-0378">Hydrolase</keyword>
<evidence type="ECO:0000256" key="4">
    <source>
        <dbReference type="ARBA" id="ARBA00022670"/>
    </source>
</evidence>
<keyword evidence="7 10" id="KW-0720">Serine protease</keyword>
<dbReference type="InterPro" id="IPR023828">
    <property type="entry name" value="Peptidase_S8_Ser-AS"/>
</dbReference>
<dbReference type="Gene3D" id="2.60.40.2310">
    <property type="match status" value="1"/>
</dbReference>
<name>A0A3P6CR95_BRAOL</name>
<dbReference type="InterPro" id="IPR023827">
    <property type="entry name" value="Peptidase_S8_Asp-AS"/>
</dbReference>
<dbReference type="GO" id="GO:0005576">
    <property type="term" value="C:extracellular region"/>
    <property type="evidence" value="ECO:0007669"/>
    <property type="project" value="UniProtKB-SubCell"/>
</dbReference>
<dbReference type="SUPFAM" id="SSF52266">
    <property type="entry name" value="SGNH hydrolase"/>
    <property type="match status" value="1"/>
</dbReference>
<evidence type="ECO:0000256" key="2">
    <source>
        <dbReference type="ARBA" id="ARBA00008668"/>
    </source>
</evidence>
<evidence type="ECO:0000256" key="11">
    <source>
        <dbReference type="RuleBase" id="RU003355"/>
    </source>
</evidence>
<gene>
    <name evidence="16" type="ORF">BOLC2T06108H</name>
</gene>
<dbReference type="AlphaFoldDB" id="A0A3P6CR95"/>
<dbReference type="InterPro" id="IPR034197">
    <property type="entry name" value="Peptidases_S8_3"/>
</dbReference>
<accession>A0A3P6CR95</accession>
<dbReference type="InterPro" id="IPR015500">
    <property type="entry name" value="Peptidase_S8_subtilisin-rel"/>
</dbReference>
<dbReference type="InterPro" id="IPR022398">
    <property type="entry name" value="Peptidase_S8_His-AS"/>
</dbReference>
<feature type="domain" description="Subtilisin-like protease fibronectin type-III" evidence="15">
    <location>
        <begin position="1011"/>
        <end position="1110"/>
    </location>
</feature>
<dbReference type="InterPro" id="IPR035669">
    <property type="entry name" value="SGNH_plant_lipase-like"/>
</dbReference>
<dbReference type="PRINTS" id="PR00723">
    <property type="entry name" value="SUBTILISIN"/>
</dbReference>
<evidence type="ECO:0000256" key="7">
    <source>
        <dbReference type="ARBA" id="ARBA00022825"/>
    </source>
</evidence>
<evidence type="ECO:0000256" key="1">
    <source>
        <dbReference type="ARBA" id="ARBA00004613"/>
    </source>
</evidence>
<dbReference type="SUPFAM" id="SSF52743">
    <property type="entry name" value="Subtilisin-like"/>
    <property type="match status" value="1"/>
</dbReference>
<keyword evidence="4 10" id="KW-0645">Protease</keyword>
<feature type="domain" description="Inhibitor I9" evidence="14">
    <location>
        <begin position="397"/>
        <end position="475"/>
    </location>
</feature>
<dbReference type="Gene3D" id="3.50.30.30">
    <property type="match status" value="1"/>
</dbReference>
<dbReference type="InterPro" id="IPR001087">
    <property type="entry name" value="GDSL"/>
</dbReference>
<dbReference type="GO" id="GO:0006508">
    <property type="term" value="P:proteolysis"/>
    <property type="evidence" value="ECO:0007669"/>
    <property type="project" value="UniProtKB-KW"/>
</dbReference>
<dbReference type="Pfam" id="PF05922">
    <property type="entry name" value="Inhibitor_I9"/>
    <property type="match status" value="1"/>
</dbReference>
<dbReference type="PROSITE" id="PS00136">
    <property type="entry name" value="SUBTILASE_ASP"/>
    <property type="match status" value="1"/>
</dbReference>
<dbReference type="Gene3D" id="3.40.50.1110">
    <property type="entry name" value="SGNH hydrolase"/>
    <property type="match status" value="1"/>
</dbReference>
<dbReference type="GO" id="GO:0004252">
    <property type="term" value="F:serine-type endopeptidase activity"/>
    <property type="evidence" value="ECO:0007669"/>
    <property type="project" value="UniProtKB-UniRule"/>
</dbReference>
<protein>
    <submittedName>
        <fullName evidence="16">Uncharacterized protein</fullName>
    </submittedName>
</protein>
<comment type="similarity">
    <text evidence="3 10 11">Belongs to the peptidase S8 family.</text>
</comment>
<dbReference type="Pfam" id="PF00082">
    <property type="entry name" value="Peptidase_S8"/>
    <property type="match status" value="1"/>
</dbReference>
<dbReference type="InterPro" id="IPR000209">
    <property type="entry name" value="Peptidase_S8/S53_dom"/>
</dbReference>
<proteinExistence type="inferred from homology"/>
<feature type="domain" description="Peptidase S8/S53" evidence="13">
    <location>
        <begin position="498"/>
        <end position="948"/>
    </location>
</feature>
<dbReference type="InterPro" id="IPR041469">
    <property type="entry name" value="Subtilisin-like_FN3"/>
</dbReference>
<dbReference type="PANTHER" id="PTHR10795">
    <property type="entry name" value="PROPROTEIN CONVERTASE SUBTILISIN/KEXIN"/>
    <property type="match status" value="1"/>
</dbReference>
<dbReference type="InterPro" id="IPR037045">
    <property type="entry name" value="S8pro/Inhibitor_I9_sf"/>
</dbReference>
<dbReference type="EMBL" id="LR031874">
    <property type="protein sequence ID" value="VDD18206.1"/>
    <property type="molecule type" value="Genomic_DNA"/>
</dbReference>
<reference evidence="16" key="1">
    <citation type="submission" date="2018-11" db="EMBL/GenBank/DDBJ databases">
        <authorList>
            <consortium name="Genoscope - CEA"/>
            <person name="William W."/>
        </authorList>
    </citation>
    <scope>NUCLEOTIDE SEQUENCE</scope>
</reference>
<evidence type="ECO:0000259" key="15">
    <source>
        <dbReference type="Pfam" id="PF17766"/>
    </source>
</evidence>
<feature type="signal peptide" evidence="12">
    <location>
        <begin position="1"/>
        <end position="25"/>
    </location>
</feature>
<dbReference type="InterPro" id="IPR036852">
    <property type="entry name" value="Peptidase_S8/S53_dom_sf"/>
</dbReference>
<organism evidence="16">
    <name type="scientific">Brassica oleracea</name>
    <name type="common">Wild cabbage</name>
    <dbReference type="NCBI Taxonomy" id="3712"/>
    <lineage>
        <taxon>Eukaryota</taxon>
        <taxon>Viridiplantae</taxon>
        <taxon>Streptophyta</taxon>
        <taxon>Embryophyta</taxon>
        <taxon>Tracheophyta</taxon>
        <taxon>Spermatophyta</taxon>
        <taxon>Magnoliopsida</taxon>
        <taxon>eudicotyledons</taxon>
        <taxon>Gunneridae</taxon>
        <taxon>Pentapetalae</taxon>
        <taxon>rosids</taxon>
        <taxon>malvids</taxon>
        <taxon>Brassicales</taxon>
        <taxon>Brassicaceae</taxon>
        <taxon>Brassiceae</taxon>
        <taxon>Brassica</taxon>
    </lineage>
</organism>
<dbReference type="PROSITE" id="PS00138">
    <property type="entry name" value="SUBTILASE_SER"/>
    <property type="match status" value="1"/>
</dbReference>
<comment type="similarity">
    <text evidence="2">Belongs to the 'GDSL' lipolytic enzyme family.</text>
</comment>
<evidence type="ECO:0000256" key="5">
    <source>
        <dbReference type="ARBA" id="ARBA00022729"/>
    </source>
</evidence>
<dbReference type="InterPro" id="IPR045051">
    <property type="entry name" value="SBT"/>
</dbReference>
<dbReference type="InterPro" id="IPR010259">
    <property type="entry name" value="S8pro/Inhibitor_I9"/>
</dbReference>
<dbReference type="Gene3D" id="3.30.70.80">
    <property type="entry name" value="Peptidase S8 propeptide/proteinase inhibitor I9"/>
    <property type="match status" value="1"/>
</dbReference>
<dbReference type="InterPro" id="IPR036514">
    <property type="entry name" value="SGNH_hydro_sf"/>
</dbReference>
<feature type="active site" description="Charge relay system" evidence="9 10">
    <location>
        <position position="506"/>
    </location>
</feature>
<evidence type="ECO:0000256" key="3">
    <source>
        <dbReference type="ARBA" id="ARBA00011073"/>
    </source>
</evidence>
<evidence type="ECO:0000256" key="8">
    <source>
        <dbReference type="ARBA" id="ARBA00023180"/>
    </source>
</evidence>
<dbReference type="PROSITE" id="PS51892">
    <property type="entry name" value="SUBTILASE"/>
    <property type="match status" value="1"/>
</dbReference>
<dbReference type="GO" id="GO:0016788">
    <property type="term" value="F:hydrolase activity, acting on ester bonds"/>
    <property type="evidence" value="ECO:0007669"/>
    <property type="project" value="InterPro"/>
</dbReference>
<evidence type="ECO:0000259" key="13">
    <source>
        <dbReference type="Pfam" id="PF00082"/>
    </source>
</evidence>
<dbReference type="Pfam" id="PF17766">
    <property type="entry name" value="fn3_6"/>
    <property type="match status" value="1"/>
</dbReference>
<feature type="chain" id="PRO_5018136737" evidence="12">
    <location>
        <begin position="26"/>
        <end position="1117"/>
    </location>
</feature>
<evidence type="ECO:0000313" key="16">
    <source>
        <dbReference type="EMBL" id="VDD18206.1"/>
    </source>
</evidence>
<dbReference type="Pfam" id="PF00657">
    <property type="entry name" value="Lipase_GDSL"/>
    <property type="match status" value="1"/>
</dbReference>
<feature type="active site" description="Charge relay system" evidence="9 10">
    <location>
        <position position="898"/>
    </location>
</feature>
<dbReference type="Gene3D" id="3.40.50.200">
    <property type="entry name" value="Peptidase S8/S53 domain"/>
    <property type="match status" value="1"/>
</dbReference>
<evidence type="ECO:0000259" key="14">
    <source>
        <dbReference type="Pfam" id="PF05922"/>
    </source>
</evidence>
<dbReference type="CDD" id="cd04852">
    <property type="entry name" value="Peptidases_S8_3"/>
    <property type="match status" value="1"/>
</dbReference>
<sequence length="1117" mass="121976">MDFLIKLFFSILLLISSLIFGEINGVESSSSNHHHHHLSGPKKLFVFGDSYADTGNIKKPHAVSWRVPYGTTFPGKPSGRFSDGRVSTDFLAKFVGIKSPIPYFWKDYAGKKRLQYGMNFAYGGTGVFKTQVPLPNMTTQIDFFQNILTAGDIYSSSDFSSSVALVSVAGNDYSTFIAQNRPNSEFPAFIKQVVDQTEVNLRRIHALGVKKIAVPLLQPLGCLPGITVASSFQRCNESQNALVKLHNSLLQQAVAKLNNETKQSTFIIIDLYNAFLTVFKNKGANPGSTTFQSPLKPCCVGVSSEYFCGSVDEKGEKKYVICDNPKAAFFWDGSHPTEEGWRSVYSVLHFLLNPKQISDIIKMIQNMSLWLFILCFYLVNTGFKAETQDKFDKREPYIVYMGDAAEKYNVEASENHHNLLSKVIGDESKAREVRIYSYGKNIDGFVARLLPNEVEMLSREEGVVSVFKNTQRQLHTTRSWDFLGFVESKYRISEAVESNIIVGVLDTGIYIDSPSFDDKGFGPPPAKWKGKCVTGNNLTRCNNKVIGARYYHLKRPNYNDTAADYDGHGTHITSTIAGVAVSNANLFGIANGTARGGVPSARIATYKVCWEEGCSDMDMLAAFDEAISDGVDMISISIGGASLPFFEDPIAIGSFHAMKRGILTTCSAGNNGPGLYTVSNLAPWVMTVAANSVDRKFETVVKLGNGDTATGISVNGFNPKKKMYPLTSGFLASNVTAGDYGEPSACEPGTMGEDKAMGKIVYCEVGREEAGGSSEGQDHIIRSLKGAGVIVQLLEPTDMATSTLIPGSYVLYEVGTKISDYINSTKNPQAVIFKTRTTKMLAPSIASFSARGPQRISPNILKPDISAPGLNILAAYSKLATVTVYAKDTLFSIMSGTSMACPHAAAAAAYVKSFHPDWSPAAIKSALMTTATPMRTKDIEAELSYGSGQINPRRAIHPGLVYDITESSYLSFLCKEGYNSTSIGLLLGGSNETKKEYRCVDHKQGLGSDGLNYPSMHKQVGSKGTNVSETFYRTVRSVGYGPSTYVARVWAPKGVRVEVEPRVMSFVKPGEEKHFKVVIDGVMEEAMRGILSASVEWDDSRGHLVRSPILLFQAGKM</sequence>
<keyword evidence="5 12" id="KW-0732">Signal</keyword>